<feature type="region of interest" description="Disordered" evidence="2">
    <location>
        <begin position="941"/>
        <end position="961"/>
    </location>
</feature>
<dbReference type="Gene3D" id="3.90.79.10">
    <property type="entry name" value="Nucleoside Triphosphate Pyrophosphohydrolase"/>
    <property type="match status" value="1"/>
</dbReference>
<dbReference type="PROSITE" id="PS51462">
    <property type="entry name" value="NUDIX"/>
    <property type="match status" value="1"/>
</dbReference>
<gene>
    <name evidence="4" type="ORF">CLUP02_09738</name>
</gene>
<dbReference type="GeneID" id="73343726"/>
<evidence type="ECO:0000313" key="5">
    <source>
        <dbReference type="Proteomes" id="UP000830671"/>
    </source>
</evidence>
<evidence type="ECO:0000313" key="4">
    <source>
        <dbReference type="EMBL" id="UQC84242.1"/>
    </source>
</evidence>
<keyword evidence="5" id="KW-1185">Reference proteome</keyword>
<protein>
    <submittedName>
        <fullName evidence="4">ADP-ribose pyrophosphatase</fullName>
    </submittedName>
</protein>
<evidence type="ECO:0000256" key="1">
    <source>
        <dbReference type="ARBA" id="ARBA00022801"/>
    </source>
</evidence>
<dbReference type="AlphaFoldDB" id="A0A9Q8SX59"/>
<dbReference type="Pfam" id="PF00293">
    <property type="entry name" value="NUDIX"/>
    <property type="match status" value="1"/>
</dbReference>
<sequence length="961" mass="108983">MAPFTIDVRNVSGAINRTEMEETSDNPSQELAAVYRRLIEVDSTFKKIINHNPELSLEDWKARKKANPNELGPYSDLIEQGFALRAHVHGILNPTDSRLLNLPFELLDLICSHVDAVSAKENDFTWAQPHKRRKVDIETLQSLRLSCRRLCEAASPYLVPTITVHVTRKSLDRLNAISRHATIGRGVRCIRIPLGFYDGLAAYAQENFILLAKHELRNLFRRELSHGMTRQDMLSDGAKENLQAIFDLLDRLTDDEPWDEELSNAFHEGFIGKAYDKYARLEAEQKHLHDDRWHSFSDIVSFAMKRMPSATRLEMSDSFEPQWTPPEGDALVNEDELYQYLITPHRWEHAATAVTQLEDDLMSARRPFGFIPGVLGATGVFLTRFAVRVTPMHFWAAFETVGDEPTIDEYNWVTEQLRCFEFTSKYLLSEGPSRRPQVTWSKFHDAAGFEGCGKLLSVLTATDSLERISIDLEEFSHDADTIEIGPQKPWHFNWFVQTQPWPNLQRLTLSNVRLNSHDFGVLLGDREIELSLSSAEMVQGTWEETLDMLRRKADAKQRGEQGLAPLRIMALTSLSGAECKEMGEDEYRVLSLAAQGYIWGGQCCKQLKLLMNPNRDIIYLNSVNRKRDNIGTFNQSGFVYVRFDQVLSMEDSTKPHVVSSEPLEIGDAKWMTLVKSVPPQIMISYETTLIKYRDVDGKDRVWEGVERKTRAAGSSVDAVHIVAVLKKETGPELLLQRQFRPAVGKICVELPAGLLDKGETIEQCAIRELAEETGYVGTIKPDSYVNSPKLFGAPGFSNSCSVMVHVDIDMQAEENRNPKPSLEEGEFIECFSLPLTSLYVECRRLEAEGYAIDGKLGSLIEGFQMSQGSLSNNKDDQGSKVVLMEMGKPEQVSRRYEGYPTDELVMVSDHEGGIHDVPNHLYRKSVKGLLIRRALSGLHARRGSPWSHQDHNRDEEFSMDE</sequence>
<dbReference type="GO" id="GO:0019693">
    <property type="term" value="P:ribose phosphate metabolic process"/>
    <property type="evidence" value="ECO:0007669"/>
    <property type="project" value="TreeGrafter"/>
</dbReference>
<keyword evidence="1" id="KW-0378">Hydrolase</keyword>
<dbReference type="Proteomes" id="UP000830671">
    <property type="component" value="Chromosome 5"/>
</dbReference>
<dbReference type="GO" id="GO:0006753">
    <property type="term" value="P:nucleoside phosphate metabolic process"/>
    <property type="evidence" value="ECO:0007669"/>
    <property type="project" value="TreeGrafter"/>
</dbReference>
<dbReference type="InterPro" id="IPR020084">
    <property type="entry name" value="NUDIX_hydrolase_CS"/>
</dbReference>
<dbReference type="InterPro" id="IPR015797">
    <property type="entry name" value="NUDIX_hydrolase-like_dom_sf"/>
</dbReference>
<organism evidence="4 5">
    <name type="scientific">Colletotrichum lupini</name>
    <dbReference type="NCBI Taxonomy" id="145971"/>
    <lineage>
        <taxon>Eukaryota</taxon>
        <taxon>Fungi</taxon>
        <taxon>Dikarya</taxon>
        <taxon>Ascomycota</taxon>
        <taxon>Pezizomycotina</taxon>
        <taxon>Sordariomycetes</taxon>
        <taxon>Hypocreomycetidae</taxon>
        <taxon>Glomerellales</taxon>
        <taxon>Glomerellaceae</taxon>
        <taxon>Colletotrichum</taxon>
        <taxon>Colletotrichum acutatum species complex</taxon>
    </lineage>
</organism>
<dbReference type="RefSeq" id="XP_049145860.1">
    <property type="nucleotide sequence ID" value="XM_049288716.1"/>
</dbReference>
<dbReference type="GO" id="GO:0005829">
    <property type="term" value="C:cytosol"/>
    <property type="evidence" value="ECO:0007669"/>
    <property type="project" value="TreeGrafter"/>
</dbReference>
<feature type="compositionally biased region" description="Basic and acidic residues" evidence="2">
    <location>
        <begin position="948"/>
        <end position="961"/>
    </location>
</feature>
<dbReference type="PANTHER" id="PTHR11839">
    <property type="entry name" value="UDP/ADP-SUGAR PYROPHOSPHATASE"/>
    <property type="match status" value="1"/>
</dbReference>
<dbReference type="PROSITE" id="PS00893">
    <property type="entry name" value="NUDIX_BOX"/>
    <property type="match status" value="1"/>
</dbReference>
<name>A0A9Q8SX59_9PEZI</name>
<evidence type="ECO:0000259" key="3">
    <source>
        <dbReference type="PROSITE" id="PS51462"/>
    </source>
</evidence>
<feature type="domain" description="Nudix hydrolase" evidence="3">
    <location>
        <begin position="714"/>
        <end position="855"/>
    </location>
</feature>
<dbReference type="GO" id="GO:0005634">
    <property type="term" value="C:nucleus"/>
    <property type="evidence" value="ECO:0007669"/>
    <property type="project" value="TreeGrafter"/>
</dbReference>
<dbReference type="InterPro" id="IPR000086">
    <property type="entry name" value="NUDIX_hydrolase_dom"/>
</dbReference>
<dbReference type="CDD" id="cd18888">
    <property type="entry name" value="NUDIX_ADPRase_Nudt5"/>
    <property type="match status" value="1"/>
</dbReference>
<dbReference type="SUPFAM" id="SSF55811">
    <property type="entry name" value="Nudix"/>
    <property type="match status" value="1"/>
</dbReference>
<evidence type="ECO:0000256" key="2">
    <source>
        <dbReference type="SAM" id="MobiDB-lite"/>
    </source>
</evidence>
<dbReference type="PANTHER" id="PTHR11839:SF1">
    <property type="entry name" value="ADP-SUGAR PYROPHOSPHATASE"/>
    <property type="match status" value="1"/>
</dbReference>
<dbReference type="EMBL" id="CP019477">
    <property type="protein sequence ID" value="UQC84242.1"/>
    <property type="molecule type" value="Genomic_DNA"/>
</dbReference>
<dbReference type="KEGG" id="clup:CLUP02_09738"/>
<dbReference type="GO" id="GO:0047631">
    <property type="term" value="F:ADP-ribose diphosphatase activity"/>
    <property type="evidence" value="ECO:0007669"/>
    <property type="project" value="TreeGrafter"/>
</dbReference>
<proteinExistence type="predicted"/>
<reference evidence="4" key="1">
    <citation type="journal article" date="2021" name="Mol. Plant Microbe Interact.">
        <title>Complete Genome Sequence of the Plant-Pathogenic Fungus Colletotrichum lupini.</title>
        <authorList>
            <person name="Baroncelli R."/>
            <person name="Pensec F."/>
            <person name="Da Lio D."/>
            <person name="Boufleur T."/>
            <person name="Vicente I."/>
            <person name="Sarrocco S."/>
            <person name="Picot A."/>
            <person name="Baraldi E."/>
            <person name="Sukno S."/>
            <person name="Thon M."/>
            <person name="Le Floch G."/>
        </authorList>
    </citation>
    <scope>NUCLEOTIDE SEQUENCE</scope>
    <source>
        <strain evidence="4">IMI 504893</strain>
    </source>
</reference>
<accession>A0A9Q8SX59</accession>